<evidence type="ECO:0000313" key="5">
    <source>
        <dbReference type="Proteomes" id="UP000186040"/>
    </source>
</evidence>
<comment type="caution">
    <text evidence="4">The sequence shown here is derived from an EMBL/GenBank/DDBJ whole genome shotgun (WGS) entry which is preliminary data.</text>
</comment>
<dbReference type="InterPro" id="IPR009081">
    <property type="entry name" value="PP-bd_ACP"/>
</dbReference>
<gene>
    <name evidence="4" type="ORF">BJP25_17205</name>
</gene>
<organism evidence="4 5">
    <name type="scientific">Actinokineospora bangkokensis</name>
    <dbReference type="NCBI Taxonomy" id="1193682"/>
    <lineage>
        <taxon>Bacteria</taxon>
        <taxon>Bacillati</taxon>
        <taxon>Actinomycetota</taxon>
        <taxon>Actinomycetes</taxon>
        <taxon>Pseudonocardiales</taxon>
        <taxon>Pseudonocardiaceae</taxon>
        <taxon>Actinokineospora</taxon>
    </lineage>
</organism>
<evidence type="ECO:0000256" key="2">
    <source>
        <dbReference type="ARBA" id="ARBA00022553"/>
    </source>
</evidence>
<accession>A0A1Q9LMH1</accession>
<reference evidence="4 5" key="1">
    <citation type="submission" date="2016-10" db="EMBL/GenBank/DDBJ databases">
        <title>The Draft Genome Sequence of Actinokineospora bangkokensis 44EHWT reveals the biosynthetic pathway of antifungal compounds Thailandins with unusual extender unit butylmalonyl-CoA.</title>
        <authorList>
            <person name="Greule A."/>
            <person name="Intra B."/>
            <person name="Flemming S."/>
            <person name="Rommel M.G."/>
            <person name="Panbangred W."/>
            <person name="Bechthold A."/>
        </authorList>
    </citation>
    <scope>NUCLEOTIDE SEQUENCE [LARGE SCALE GENOMIC DNA]</scope>
    <source>
        <strain evidence="4 5">44EHW</strain>
    </source>
</reference>
<dbReference type="STRING" id="1193682.BJP25_17205"/>
<dbReference type="PROSITE" id="PS00012">
    <property type="entry name" value="PHOSPHOPANTETHEINE"/>
    <property type="match status" value="1"/>
</dbReference>
<evidence type="ECO:0000256" key="1">
    <source>
        <dbReference type="ARBA" id="ARBA00022450"/>
    </source>
</evidence>
<keyword evidence="1" id="KW-0596">Phosphopantetheine</keyword>
<keyword evidence="5" id="KW-1185">Reference proteome</keyword>
<dbReference type="PROSITE" id="PS50075">
    <property type="entry name" value="CARRIER"/>
    <property type="match status" value="1"/>
</dbReference>
<dbReference type="Proteomes" id="UP000186040">
    <property type="component" value="Unassembled WGS sequence"/>
</dbReference>
<keyword evidence="2" id="KW-0597">Phosphoprotein</keyword>
<dbReference type="Pfam" id="PF00550">
    <property type="entry name" value="PP-binding"/>
    <property type="match status" value="1"/>
</dbReference>
<dbReference type="InterPro" id="IPR006162">
    <property type="entry name" value="Ppantetheine_attach_site"/>
</dbReference>
<dbReference type="OrthoDB" id="3537906at2"/>
<dbReference type="RefSeq" id="WP_075974932.1">
    <property type="nucleotide sequence ID" value="NZ_MKQR01000011.1"/>
</dbReference>
<evidence type="ECO:0000313" key="4">
    <source>
        <dbReference type="EMBL" id="OLR93228.1"/>
    </source>
</evidence>
<dbReference type="SUPFAM" id="SSF47336">
    <property type="entry name" value="ACP-like"/>
    <property type="match status" value="1"/>
</dbReference>
<name>A0A1Q9LMH1_9PSEU</name>
<feature type="domain" description="Carrier" evidence="3">
    <location>
        <begin position="14"/>
        <end position="91"/>
    </location>
</feature>
<dbReference type="Gene3D" id="1.10.1200.10">
    <property type="entry name" value="ACP-like"/>
    <property type="match status" value="1"/>
</dbReference>
<sequence>MTTTETTAQPTTGALSLDDLKRVLVESAGVQAGVDLDADILDTPFDDLGYDSLALLEAVARITREHRITFDDDAAATSRTPREFLALVNAG</sequence>
<dbReference type="InterPro" id="IPR036736">
    <property type="entry name" value="ACP-like_sf"/>
</dbReference>
<protein>
    <submittedName>
        <fullName evidence="4">Actinorhodin polyketide synthase</fullName>
    </submittedName>
</protein>
<dbReference type="EMBL" id="MKQR01000011">
    <property type="protein sequence ID" value="OLR93228.1"/>
    <property type="molecule type" value="Genomic_DNA"/>
</dbReference>
<evidence type="ECO:0000259" key="3">
    <source>
        <dbReference type="PROSITE" id="PS50075"/>
    </source>
</evidence>
<proteinExistence type="predicted"/>
<dbReference type="AlphaFoldDB" id="A0A1Q9LMH1"/>